<name>A0A3B0V1V6_9ZZZZ</name>
<proteinExistence type="predicted"/>
<gene>
    <name evidence="2" type="ORF">MNBD_CHLOROFLEXI01-4171</name>
</gene>
<evidence type="ECO:0000256" key="1">
    <source>
        <dbReference type="SAM" id="MobiDB-lite"/>
    </source>
</evidence>
<protein>
    <submittedName>
        <fullName evidence="2">Uncharacterized protein</fullName>
    </submittedName>
</protein>
<feature type="non-terminal residue" evidence="2">
    <location>
        <position position="1"/>
    </location>
</feature>
<organism evidence="2">
    <name type="scientific">hydrothermal vent metagenome</name>
    <dbReference type="NCBI Taxonomy" id="652676"/>
    <lineage>
        <taxon>unclassified sequences</taxon>
        <taxon>metagenomes</taxon>
        <taxon>ecological metagenomes</taxon>
    </lineage>
</organism>
<dbReference type="AlphaFoldDB" id="A0A3B0V1V6"/>
<sequence length="30" mass="2973">AGRLSQVAGETDEETVAAEAVDLPVGEATS</sequence>
<reference evidence="2" key="1">
    <citation type="submission" date="2018-06" db="EMBL/GenBank/DDBJ databases">
        <authorList>
            <person name="Zhirakovskaya E."/>
        </authorList>
    </citation>
    <scope>NUCLEOTIDE SEQUENCE</scope>
</reference>
<evidence type="ECO:0000313" key="2">
    <source>
        <dbReference type="EMBL" id="VAW32712.1"/>
    </source>
</evidence>
<accession>A0A3B0V1V6</accession>
<feature type="region of interest" description="Disordered" evidence="1">
    <location>
        <begin position="1"/>
        <end position="30"/>
    </location>
</feature>
<dbReference type="EMBL" id="UOEU01000381">
    <property type="protein sequence ID" value="VAW32712.1"/>
    <property type="molecule type" value="Genomic_DNA"/>
</dbReference>